<evidence type="ECO:0000313" key="2">
    <source>
        <dbReference type="EMBL" id="QLY40832.1"/>
    </source>
</evidence>
<dbReference type="AlphaFoldDB" id="A0A7L6N5Q8"/>
<gene>
    <name evidence="2" type="ORF">HF295_08170</name>
</gene>
<dbReference type="InterPro" id="IPR015077">
    <property type="entry name" value="DUF1858"/>
</dbReference>
<dbReference type="Gene3D" id="1.10.3910.10">
    <property type="entry name" value="SP0561-like"/>
    <property type="match status" value="1"/>
</dbReference>
<organism evidence="2 3">
    <name type="scientific">Hujiaoplasma nucleasis</name>
    <dbReference type="NCBI Taxonomy" id="2725268"/>
    <lineage>
        <taxon>Bacteria</taxon>
        <taxon>Bacillati</taxon>
        <taxon>Mycoplasmatota</taxon>
        <taxon>Mollicutes</taxon>
        <taxon>Candidatus Izemoplasmatales</taxon>
        <taxon>Hujiaoplasmataceae</taxon>
        <taxon>Hujiaoplasma</taxon>
    </lineage>
</organism>
<protein>
    <submittedName>
        <fullName evidence="2">DUF1858 domain-containing protein</fullName>
    </submittedName>
</protein>
<accession>A0A7L6N5Q8</accession>
<dbReference type="InterPro" id="IPR038062">
    <property type="entry name" value="ScdA-like_N_sf"/>
</dbReference>
<keyword evidence="3" id="KW-1185">Reference proteome</keyword>
<dbReference type="RefSeq" id="WP_312031681.1">
    <property type="nucleotide sequence ID" value="NZ_CP051151.1"/>
</dbReference>
<dbReference type="KEGG" id="tbk:HF295_08170"/>
<dbReference type="SUPFAM" id="SSF140683">
    <property type="entry name" value="SP0561-like"/>
    <property type="match status" value="1"/>
</dbReference>
<name>A0A7L6N5Q8_9MOLU</name>
<dbReference type="Pfam" id="PF08984">
    <property type="entry name" value="DUF1858"/>
    <property type="match status" value="1"/>
</dbReference>
<dbReference type="Proteomes" id="UP000512167">
    <property type="component" value="Chromosome"/>
</dbReference>
<sequence>MKVLKDSISIYQLSKECPQTKDIMKNLGFEDIVKPGMLQTAGRFMTLKKGCEFKKVDYTIAKSAFNEVGIDFEEEN</sequence>
<evidence type="ECO:0000259" key="1">
    <source>
        <dbReference type="Pfam" id="PF08984"/>
    </source>
</evidence>
<dbReference type="EMBL" id="CP051151">
    <property type="protein sequence ID" value="QLY40832.1"/>
    <property type="molecule type" value="Genomic_DNA"/>
</dbReference>
<evidence type="ECO:0000313" key="3">
    <source>
        <dbReference type="Proteomes" id="UP000512167"/>
    </source>
</evidence>
<proteinExistence type="predicted"/>
<feature type="domain" description="DUF1858" evidence="1">
    <location>
        <begin position="9"/>
        <end position="57"/>
    </location>
</feature>
<reference evidence="2 3" key="1">
    <citation type="submission" date="2020-04" db="EMBL/GenBank/DDBJ databases">
        <authorList>
            <person name="Zheng R.K."/>
            <person name="Sun C.M."/>
        </authorList>
    </citation>
    <scope>NUCLEOTIDE SEQUENCE [LARGE SCALE GENOMIC DNA]</scope>
    <source>
        <strain evidence="3">zrk29</strain>
    </source>
</reference>